<dbReference type="SUPFAM" id="SSF53182">
    <property type="entry name" value="Pyrrolidone carboxyl peptidase (pyroglutamate aminopeptidase)"/>
    <property type="match status" value="1"/>
</dbReference>
<feature type="active site" evidence="9 11">
    <location>
        <position position="142"/>
    </location>
</feature>
<dbReference type="NCBIfam" id="TIGR00504">
    <property type="entry name" value="pyro_pdase"/>
    <property type="match status" value="1"/>
</dbReference>
<dbReference type="GO" id="GO:0005829">
    <property type="term" value="C:cytosol"/>
    <property type="evidence" value="ECO:0007669"/>
    <property type="project" value="InterPro"/>
</dbReference>
<organism evidence="12">
    <name type="scientific">Paenarthrobacter sp. AMU7</name>
    <dbReference type="NCBI Taxonomy" id="3162492"/>
    <lineage>
        <taxon>Bacteria</taxon>
        <taxon>Bacillati</taxon>
        <taxon>Actinomycetota</taxon>
        <taxon>Actinomycetes</taxon>
        <taxon>Micrococcales</taxon>
        <taxon>Micrococcaceae</taxon>
        <taxon>Paenarthrobacter</taxon>
    </lineage>
</organism>
<dbReference type="PIRSF" id="PIRSF015592">
    <property type="entry name" value="Prld-crbxl_pptds"/>
    <property type="match status" value="1"/>
</dbReference>
<sequence>MILLTGFEPFGRDDVNPSWHAVRRARDILRAEGLDVEARELPCVFGDSAAALSEAMATTKPDLVICVGLAGGRARISLERVAINCDDARIPDNKGQKPVDEEVVPGGPAAYFSTLPIKAALRDLQIAGIKGEVSQSAGTYVCNHLFYALMHLLASTPTIRGGFVHIPYLPEQVSPESGTPSMPLESMAEGLAVVVRTALQTQVDAALGAGAIH</sequence>
<proteinExistence type="inferred from homology"/>
<evidence type="ECO:0000256" key="3">
    <source>
        <dbReference type="ARBA" id="ARBA00004496"/>
    </source>
</evidence>
<comment type="similarity">
    <text evidence="4 9">Belongs to the peptidase C15 family.</text>
</comment>
<dbReference type="InterPro" id="IPR000816">
    <property type="entry name" value="Peptidase_C15"/>
</dbReference>
<dbReference type="HAMAP" id="MF_00417">
    <property type="entry name" value="Pyrrolid_peptidase"/>
    <property type="match status" value="1"/>
</dbReference>
<protein>
    <recommendedName>
        <fullName evidence="9">Pyrrolidone-carboxylate peptidase</fullName>
        <ecNumber evidence="9">3.4.19.3</ecNumber>
    </recommendedName>
    <alternativeName>
        <fullName evidence="9">5-oxoprolyl-peptidase</fullName>
    </alternativeName>
    <alternativeName>
        <fullName evidence="9">Pyroglutamyl-peptidase I</fullName>
        <shortName evidence="9">PGP-I</shortName>
        <shortName evidence="9">Pyrase</shortName>
    </alternativeName>
</protein>
<comment type="subunit">
    <text evidence="9">Homotetramer.</text>
</comment>
<dbReference type="InterPro" id="IPR033694">
    <property type="entry name" value="PGPEP1_Cys_AS"/>
</dbReference>
<dbReference type="GO" id="GO:0016920">
    <property type="term" value="F:pyroglutamyl-peptidase activity"/>
    <property type="evidence" value="ECO:0007669"/>
    <property type="project" value="UniProtKB-UniRule"/>
</dbReference>
<dbReference type="AlphaFoldDB" id="A0AB39YSD0"/>
<evidence type="ECO:0000313" key="12">
    <source>
        <dbReference type="EMBL" id="XDV73190.1"/>
    </source>
</evidence>
<dbReference type="Gene3D" id="3.40.630.20">
    <property type="entry name" value="Peptidase C15, pyroglutamyl peptidase I-like"/>
    <property type="match status" value="1"/>
</dbReference>
<keyword evidence="8 9" id="KW-0788">Thiol protease</keyword>
<evidence type="ECO:0000256" key="11">
    <source>
        <dbReference type="PROSITE-ProRule" id="PRU10077"/>
    </source>
</evidence>
<dbReference type="InterPro" id="IPR016125">
    <property type="entry name" value="Peptidase_C15-like"/>
</dbReference>
<name>A0AB39YSD0_9MICC</name>
<evidence type="ECO:0000256" key="6">
    <source>
        <dbReference type="ARBA" id="ARBA00022670"/>
    </source>
</evidence>
<keyword evidence="6 9" id="KW-0645">Protease</keyword>
<dbReference type="GO" id="GO:0006508">
    <property type="term" value="P:proteolysis"/>
    <property type="evidence" value="ECO:0007669"/>
    <property type="project" value="UniProtKB-KW"/>
</dbReference>
<evidence type="ECO:0000256" key="10">
    <source>
        <dbReference type="PROSITE-ProRule" id="PRU10076"/>
    </source>
</evidence>
<dbReference type="InterPro" id="IPR036440">
    <property type="entry name" value="Peptidase_C15-like_sf"/>
</dbReference>
<dbReference type="RefSeq" id="WP_337341194.1">
    <property type="nucleotide sequence ID" value="NZ_CP165735.1"/>
</dbReference>
<dbReference type="PANTHER" id="PTHR23402:SF1">
    <property type="entry name" value="PYROGLUTAMYL-PEPTIDASE I"/>
    <property type="match status" value="1"/>
</dbReference>
<dbReference type="PANTHER" id="PTHR23402">
    <property type="entry name" value="PROTEASE FAMILY C15 PYROGLUTAMYL-PEPTIDASE I-RELATED"/>
    <property type="match status" value="1"/>
</dbReference>
<evidence type="ECO:0000256" key="7">
    <source>
        <dbReference type="ARBA" id="ARBA00022801"/>
    </source>
</evidence>
<dbReference type="PROSITE" id="PS01333">
    <property type="entry name" value="PYRASE_GLU"/>
    <property type="match status" value="1"/>
</dbReference>
<evidence type="ECO:0000256" key="1">
    <source>
        <dbReference type="ARBA" id="ARBA00001770"/>
    </source>
</evidence>
<keyword evidence="7 9" id="KW-0378">Hydrolase</keyword>
<gene>
    <name evidence="9 12" type="primary">pcp</name>
    <name evidence="12" type="ORF">ABQM86_08525</name>
</gene>
<feature type="active site" evidence="9">
    <location>
        <position position="165"/>
    </location>
</feature>
<dbReference type="PROSITE" id="PS01334">
    <property type="entry name" value="PYRASE_CYS"/>
    <property type="match status" value="1"/>
</dbReference>
<dbReference type="FunFam" id="3.40.630.20:FF:000001">
    <property type="entry name" value="Pyrrolidone-carboxylate peptidase"/>
    <property type="match status" value="1"/>
</dbReference>
<dbReference type="NCBIfam" id="NF009676">
    <property type="entry name" value="PRK13197.1"/>
    <property type="match status" value="1"/>
</dbReference>
<dbReference type="EMBL" id="CP165735">
    <property type="protein sequence ID" value="XDV73190.1"/>
    <property type="molecule type" value="Genomic_DNA"/>
</dbReference>
<evidence type="ECO:0000256" key="4">
    <source>
        <dbReference type="ARBA" id="ARBA00006641"/>
    </source>
</evidence>
<reference evidence="12" key="1">
    <citation type="submission" date="2024-07" db="EMBL/GenBank/DDBJ databases">
        <authorList>
            <person name="Li J."/>
            <person name="Wei H."/>
            <person name="Ma J."/>
        </authorList>
    </citation>
    <scope>NUCLEOTIDE SEQUENCE</scope>
    <source>
        <strain evidence="12">AMU7</strain>
    </source>
</reference>
<evidence type="ECO:0000256" key="2">
    <source>
        <dbReference type="ARBA" id="ARBA00002280"/>
    </source>
</evidence>
<accession>A0AB39YSD0</accession>
<dbReference type="InterPro" id="IPR033693">
    <property type="entry name" value="PGPEP1_Glu_AS"/>
</dbReference>
<evidence type="ECO:0000256" key="9">
    <source>
        <dbReference type="HAMAP-Rule" id="MF_00417"/>
    </source>
</evidence>
<dbReference type="InterPro" id="IPR029762">
    <property type="entry name" value="PGP-I_bact-type"/>
</dbReference>
<comment type="catalytic activity">
    <reaction evidence="1 9 10">
        <text>Release of an N-terminal pyroglutamyl group from a polypeptide, the second amino acid generally not being Pro.</text>
        <dbReference type="EC" id="3.4.19.3"/>
    </reaction>
</comment>
<dbReference type="CDD" id="cd00501">
    <property type="entry name" value="Peptidase_C15"/>
    <property type="match status" value="1"/>
</dbReference>
<feature type="active site" evidence="9 10">
    <location>
        <position position="79"/>
    </location>
</feature>
<dbReference type="PRINTS" id="PR00706">
    <property type="entry name" value="PYROGLUPTASE"/>
</dbReference>
<comment type="function">
    <text evidence="2 9">Removes 5-oxoproline from various penultimate amino acid residues except L-proline.</text>
</comment>
<dbReference type="EC" id="3.4.19.3" evidence="9"/>
<evidence type="ECO:0000256" key="5">
    <source>
        <dbReference type="ARBA" id="ARBA00022490"/>
    </source>
</evidence>
<comment type="subcellular location">
    <subcellularLocation>
        <location evidence="3 9">Cytoplasm</location>
    </subcellularLocation>
</comment>
<keyword evidence="5 9" id="KW-0963">Cytoplasm</keyword>
<dbReference type="Pfam" id="PF01470">
    <property type="entry name" value="Peptidase_C15"/>
    <property type="match status" value="1"/>
</dbReference>
<evidence type="ECO:0000256" key="8">
    <source>
        <dbReference type="ARBA" id="ARBA00022807"/>
    </source>
</evidence>